<keyword evidence="3" id="KW-1185">Reference proteome</keyword>
<gene>
    <name evidence="2" type="ORF">C8E87_7325</name>
</gene>
<dbReference type="Gene3D" id="3.30.750.24">
    <property type="entry name" value="STAS domain"/>
    <property type="match status" value="1"/>
</dbReference>
<dbReference type="Pfam" id="PF01740">
    <property type="entry name" value="STAS"/>
    <property type="match status" value="1"/>
</dbReference>
<evidence type="ECO:0000313" key="2">
    <source>
        <dbReference type="EMBL" id="TDO31889.1"/>
    </source>
</evidence>
<reference evidence="2 3" key="1">
    <citation type="submission" date="2019-03" db="EMBL/GenBank/DDBJ databases">
        <title>Sequencing the genomes of 1000 actinobacteria strains.</title>
        <authorList>
            <person name="Klenk H.-P."/>
        </authorList>
    </citation>
    <scope>NUCLEOTIDE SEQUENCE [LARGE SCALE GENOMIC DNA]</scope>
    <source>
        <strain evidence="2 3">DSM 43805</strain>
    </source>
</reference>
<dbReference type="RefSeq" id="WP_166661397.1">
    <property type="nucleotide sequence ID" value="NZ_BOMD01000042.1"/>
</dbReference>
<dbReference type="Proteomes" id="UP000294901">
    <property type="component" value="Unassembled WGS sequence"/>
</dbReference>
<dbReference type="InterPro" id="IPR002645">
    <property type="entry name" value="STAS_dom"/>
</dbReference>
<feature type="domain" description="STAS" evidence="1">
    <location>
        <begin position="24"/>
        <end position="121"/>
    </location>
</feature>
<organism evidence="2 3">
    <name type="scientific">Paractinoplanes brasiliensis</name>
    <dbReference type="NCBI Taxonomy" id="52695"/>
    <lineage>
        <taxon>Bacteria</taxon>
        <taxon>Bacillati</taxon>
        <taxon>Actinomycetota</taxon>
        <taxon>Actinomycetes</taxon>
        <taxon>Micromonosporales</taxon>
        <taxon>Micromonosporaceae</taxon>
        <taxon>Paractinoplanes</taxon>
    </lineage>
</organism>
<dbReference type="SUPFAM" id="SSF52091">
    <property type="entry name" value="SpoIIaa-like"/>
    <property type="match status" value="1"/>
</dbReference>
<dbReference type="EMBL" id="SNWR01000002">
    <property type="protein sequence ID" value="TDO31889.1"/>
    <property type="molecule type" value="Genomic_DNA"/>
</dbReference>
<protein>
    <submittedName>
        <fullName evidence="2">Anti-anti-sigma factor</fullName>
    </submittedName>
</protein>
<evidence type="ECO:0000259" key="1">
    <source>
        <dbReference type="PROSITE" id="PS50801"/>
    </source>
</evidence>
<dbReference type="AlphaFoldDB" id="A0A4R6J8J4"/>
<proteinExistence type="predicted"/>
<comment type="caution">
    <text evidence="2">The sequence shown here is derived from an EMBL/GenBank/DDBJ whole genome shotgun (WGS) entry which is preliminary data.</text>
</comment>
<sequence>MTVENTPASLHVRTTSAGAAAVSISVAGELDVGNRAWLHSWIVDTIDRWRPAGLNLDLGGLHFIDVAGVRALFEMHADARARGCLLDVVAAHPAVWMTVDRLGLAPEFLPRPAEADIRRCA</sequence>
<accession>A0A4R6J8J4</accession>
<name>A0A4R6J8J4_9ACTN</name>
<evidence type="ECO:0000313" key="3">
    <source>
        <dbReference type="Proteomes" id="UP000294901"/>
    </source>
</evidence>
<dbReference type="PROSITE" id="PS50801">
    <property type="entry name" value="STAS"/>
    <property type="match status" value="1"/>
</dbReference>
<dbReference type="InterPro" id="IPR036513">
    <property type="entry name" value="STAS_dom_sf"/>
</dbReference>
<dbReference type="CDD" id="cd07043">
    <property type="entry name" value="STAS_anti-anti-sigma_factors"/>
    <property type="match status" value="1"/>
</dbReference>